<dbReference type="InterPro" id="IPR011990">
    <property type="entry name" value="TPR-like_helical_dom_sf"/>
</dbReference>
<dbReference type="Proteomes" id="UP000626092">
    <property type="component" value="Unassembled WGS sequence"/>
</dbReference>
<dbReference type="PANTHER" id="PTHR47926:SF540">
    <property type="entry name" value="PENTATRICOPEPTIDE REPEAT-CONTAINING PROTEIN"/>
    <property type="match status" value="1"/>
</dbReference>
<evidence type="ECO:0000256" key="5">
    <source>
        <dbReference type="ARBA" id="ARBA00022737"/>
    </source>
</evidence>
<dbReference type="InterPro" id="IPR046848">
    <property type="entry name" value="E_motif"/>
</dbReference>
<keyword evidence="14" id="KW-1185">Reference proteome</keyword>
<dbReference type="Pfam" id="PF01535">
    <property type="entry name" value="PPR"/>
    <property type="match status" value="2"/>
</dbReference>
<evidence type="ECO:0000256" key="3">
    <source>
        <dbReference type="ARBA" id="ARBA00022454"/>
    </source>
</evidence>
<feature type="repeat" description="PPR" evidence="10">
    <location>
        <begin position="573"/>
        <end position="607"/>
    </location>
</feature>
<organism evidence="13 14">
    <name type="scientific">Rhododendron simsii</name>
    <name type="common">Sims's rhododendron</name>
    <dbReference type="NCBI Taxonomy" id="118357"/>
    <lineage>
        <taxon>Eukaryota</taxon>
        <taxon>Viridiplantae</taxon>
        <taxon>Streptophyta</taxon>
        <taxon>Embryophyta</taxon>
        <taxon>Tracheophyta</taxon>
        <taxon>Spermatophyta</taxon>
        <taxon>Magnoliopsida</taxon>
        <taxon>eudicotyledons</taxon>
        <taxon>Gunneridae</taxon>
        <taxon>Pentapetalae</taxon>
        <taxon>asterids</taxon>
        <taxon>Ericales</taxon>
        <taxon>Ericaceae</taxon>
        <taxon>Ericoideae</taxon>
        <taxon>Rhodoreae</taxon>
        <taxon>Rhododendron</taxon>
    </lineage>
</organism>
<evidence type="ECO:0000313" key="13">
    <source>
        <dbReference type="EMBL" id="KAF7132386.1"/>
    </source>
</evidence>
<evidence type="ECO:0000256" key="11">
    <source>
        <dbReference type="SAM" id="Coils"/>
    </source>
</evidence>
<dbReference type="GO" id="GO:0003723">
    <property type="term" value="F:RNA binding"/>
    <property type="evidence" value="ECO:0007669"/>
    <property type="project" value="InterPro"/>
</dbReference>
<dbReference type="Pfam" id="PF13041">
    <property type="entry name" value="PPR_2"/>
    <property type="match status" value="1"/>
</dbReference>
<dbReference type="Gene3D" id="1.10.418.60">
    <property type="entry name" value="Ncd80 complex, Nuf2 subunit"/>
    <property type="match status" value="1"/>
</dbReference>
<dbReference type="Pfam" id="PF03800">
    <property type="entry name" value="Nuf2"/>
    <property type="match status" value="1"/>
</dbReference>
<dbReference type="Pfam" id="PF20431">
    <property type="entry name" value="E_motif"/>
    <property type="match status" value="1"/>
</dbReference>
<dbReference type="NCBIfam" id="TIGR00756">
    <property type="entry name" value="PPR"/>
    <property type="match status" value="1"/>
</dbReference>
<reference evidence="13" key="1">
    <citation type="submission" date="2019-11" db="EMBL/GenBank/DDBJ databases">
        <authorList>
            <person name="Liu Y."/>
            <person name="Hou J."/>
            <person name="Li T.-Q."/>
            <person name="Guan C.-H."/>
            <person name="Wu X."/>
            <person name="Wu H.-Z."/>
            <person name="Ling F."/>
            <person name="Zhang R."/>
            <person name="Shi X.-G."/>
            <person name="Ren J.-P."/>
            <person name="Chen E.-F."/>
            <person name="Sun J.-M."/>
        </authorList>
    </citation>
    <scope>NUCLEOTIDE SEQUENCE</scope>
    <source>
        <strain evidence="13">Adult_tree_wgs_1</strain>
        <tissue evidence="13">Leaves</tissue>
    </source>
</reference>
<dbReference type="AlphaFoldDB" id="A0A834GDV6"/>
<evidence type="ECO:0000256" key="10">
    <source>
        <dbReference type="PROSITE-ProRule" id="PRU00708"/>
    </source>
</evidence>
<dbReference type="InterPro" id="IPR005549">
    <property type="entry name" value="Kinetochore_Nuf2_N"/>
</dbReference>
<keyword evidence="4" id="KW-0132">Cell division</keyword>
<dbReference type="GO" id="GO:0031262">
    <property type="term" value="C:Ndc80 complex"/>
    <property type="evidence" value="ECO:0007669"/>
    <property type="project" value="InterPro"/>
</dbReference>
<gene>
    <name evidence="13" type="ORF">RHSIM_Rhsim09G0016100</name>
</gene>
<dbReference type="OrthoDB" id="185373at2759"/>
<keyword evidence="8" id="KW-0131">Cell cycle</keyword>
<proteinExistence type="inferred from homology"/>
<dbReference type="EMBL" id="WJXA01000009">
    <property type="protein sequence ID" value="KAF7132386.1"/>
    <property type="molecule type" value="Genomic_DNA"/>
</dbReference>
<dbReference type="GO" id="GO:0051301">
    <property type="term" value="P:cell division"/>
    <property type="evidence" value="ECO:0007669"/>
    <property type="project" value="UniProtKB-KW"/>
</dbReference>
<dbReference type="FunFam" id="1.25.40.10:FF:000090">
    <property type="entry name" value="Pentatricopeptide repeat-containing protein, chloroplastic"/>
    <property type="match status" value="1"/>
</dbReference>
<evidence type="ECO:0000256" key="2">
    <source>
        <dbReference type="ARBA" id="ARBA00005498"/>
    </source>
</evidence>
<comment type="similarity">
    <text evidence="2">Belongs to the NUF2 family.</text>
</comment>
<comment type="subcellular location">
    <subcellularLocation>
        <location evidence="1">Chromosome</location>
        <location evidence="1">Centromere</location>
    </subcellularLocation>
</comment>
<evidence type="ECO:0000259" key="12">
    <source>
        <dbReference type="Pfam" id="PF03800"/>
    </source>
</evidence>
<evidence type="ECO:0000313" key="14">
    <source>
        <dbReference type="Proteomes" id="UP000626092"/>
    </source>
</evidence>
<feature type="coiled-coil region" evidence="11">
    <location>
        <begin position="198"/>
        <end position="267"/>
    </location>
</feature>
<accession>A0A834GDV6</accession>
<feature type="coiled-coil region" evidence="11">
    <location>
        <begin position="334"/>
        <end position="390"/>
    </location>
</feature>
<dbReference type="GO" id="GO:0009451">
    <property type="term" value="P:RNA modification"/>
    <property type="evidence" value="ECO:0007669"/>
    <property type="project" value="InterPro"/>
</dbReference>
<dbReference type="PANTHER" id="PTHR47926">
    <property type="entry name" value="PENTATRICOPEPTIDE REPEAT-CONTAINING PROTEIN"/>
    <property type="match status" value="1"/>
</dbReference>
<comment type="caution">
    <text evidence="13">The sequence shown here is derived from an EMBL/GenBank/DDBJ whole genome shotgun (WGS) entry which is preliminary data.</text>
</comment>
<keyword evidence="7 11" id="KW-0175">Coiled coil</keyword>
<evidence type="ECO:0000256" key="4">
    <source>
        <dbReference type="ARBA" id="ARBA00022618"/>
    </source>
</evidence>
<evidence type="ECO:0000256" key="1">
    <source>
        <dbReference type="ARBA" id="ARBA00004584"/>
    </source>
</evidence>
<keyword evidence="6" id="KW-0498">Mitosis</keyword>
<dbReference type="Gene3D" id="1.25.40.10">
    <property type="entry name" value="Tetratricopeptide repeat domain"/>
    <property type="match status" value="1"/>
</dbReference>
<protein>
    <recommendedName>
        <fullName evidence="12">Kinetochore protein Nuf2 N-terminal domain-containing protein</fullName>
    </recommendedName>
</protein>
<evidence type="ECO:0000256" key="8">
    <source>
        <dbReference type="ARBA" id="ARBA00023306"/>
    </source>
</evidence>
<evidence type="ECO:0000256" key="9">
    <source>
        <dbReference type="ARBA" id="ARBA00023328"/>
    </source>
</evidence>
<keyword evidence="3" id="KW-0158">Chromosome</keyword>
<dbReference type="InterPro" id="IPR046960">
    <property type="entry name" value="PPR_At4g14850-like_plant"/>
</dbReference>
<dbReference type="InterPro" id="IPR002885">
    <property type="entry name" value="PPR_rpt"/>
</dbReference>
<name>A0A834GDV6_RHOSS</name>
<feature type="domain" description="Kinetochore protein Nuf2 N-terminal" evidence="12">
    <location>
        <begin position="4"/>
        <end position="141"/>
    </location>
</feature>
<keyword evidence="5" id="KW-0677">Repeat</keyword>
<dbReference type="InterPro" id="IPR038275">
    <property type="entry name" value="Nuf2_N_sf"/>
</dbReference>
<evidence type="ECO:0000256" key="6">
    <source>
        <dbReference type="ARBA" id="ARBA00022776"/>
    </source>
</evidence>
<keyword evidence="9" id="KW-0137">Centromere</keyword>
<evidence type="ECO:0000256" key="7">
    <source>
        <dbReference type="ARBA" id="ARBA00023054"/>
    </source>
</evidence>
<dbReference type="PROSITE" id="PS51375">
    <property type="entry name" value="PPR"/>
    <property type="match status" value="1"/>
</dbReference>
<sequence>MSKFEYPRLRRAEIIGFLAESHIEDRIAESDLRNPNPDFILNLYTKILIHLDSLTEDYGQVDFAALEQLENPDLHVDSVRTMNLFRKIKEVLAALDCPKKFNLRDLIKPDADRTELFLSALLNFCIHRDTKMNLLRPMVEDLTLLDEKRQQLESKISQLNAEIAEQNELREREMPLVQDVEAKVKELTQIIPGLNNHQMSLKASIKKMKEKAKEMDEKISSAEFVLVQSVQENASLRSKIVQSPDKLQRALEEKKIVRIDAKNAERAAMQSFQEKCAVLEVYMKASKKLSKNIAQMQAIQEQVNSAKSVEKDVKVLKVKQSEAGMLDKSLEAKLVERQGKVEQLDEMRKQLEKERDLRCEEATKELNNVKSEVEEKRRDLESRETKLQAVVAEADAMSMKSNSVKESGAAKRQELCRKSEEIVSQELEVRKPVNLDMLIQFSLSKRTKISSKPKPSHSCWCIRDALIVWRTLLLSISVKGYTQNGLGGWALCLFNEMLEEGSEVKPNWLTVMSVLPACPQSADLELGRRIHKFASVVDSNPSVKTALAALHAKCGSLSDAHFLFMSIPANKKGLIAWNTMITGYTSHGYGMEAVSTFEDMIRAGVQPDEISFTGLFCGCSHSGLLDIGLKYFNCMTAMHSVEPRHENYASVVNLLSRAGRLLEAKQLISQMPMQAGPSIWGALLAGCRKHRNLEIAEIAARNLFVLEPENSGNYVLFTNMFAEVGRERISATDSQ</sequence>
<feature type="coiled-coil region" evidence="11">
    <location>
        <begin position="142"/>
        <end position="169"/>
    </location>
</feature>